<dbReference type="RefSeq" id="WP_277858525.1">
    <property type="nucleotide sequence ID" value="NZ_JARRAG010000001.1"/>
</dbReference>
<comment type="caution">
    <text evidence="3">The sequence shown here is derived from an EMBL/GenBank/DDBJ whole genome shotgun (WGS) entry which is preliminary data.</text>
</comment>
<evidence type="ECO:0000256" key="1">
    <source>
        <dbReference type="SAM" id="SignalP"/>
    </source>
</evidence>
<dbReference type="Gene3D" id="2.60.120.260">
    <property type="entry name" value="Galactose-binding domain-like"/>
    <property type="match status" value="1"/>
</dbReference>
<sequence length="253" mass="26039">MNWKNTIVAGVCALAWAAAAPEVSLASGLNLVSNGDFEQTTNGANLQLRAGFTQLVDWTVDTSVNGGGLSFVVAPGFSNTGATGQYGGFNIWSPATGSNNGFTDSPLGGNYIVADGAEGYHAAISQTITGLVAGDEYDVSFSWATGQQSGFDGETFNKYWDVSFGGVTQSTTLTNDVEHGFSGWFQTTLTFTATGASQVLSFLAQGQPNGVPPLMLLDGVSVTAAVPEPATVSMLVVGMAGLGGVAALRRRSR</sequence>
<dbReference type="InterPro" id="IPR013424">
    <property type="entry name" value="Ice-binding_C"/>
</dbReference>
<name>A0ABT6F3Z6_9BACT</name>
<evidence type="ECO:0000313" key="4">
    <source>
        <dbReference type="Proteomes" id="UP001216907"/>
    </source>
</evidence>
<dbReference type="Pfam" id="PF07589">
    <property type="entry name" value="PEP-CTERM"/>
    <property type="match status" value="1"/>
</dbReference>
<proteinExistence type="predicted"/>
<keyword evidence="1" id="KW-0732">Signal</keyword>
<feature type="domain" description="Ice-binding protein C-terminal" evidence="2">
    <location>
        <begin position="225"/>
        <end position="251"/>
    </location>
</feature>
<dbReference type="EMBL" id="JARRAG010000001">
    <property type="protein sequence ID" value="MDG3002158.1"/>
    <property type="molecule type" value="Genomic_DNA"/>
</dbReference>
<protein>
    <submittedName>
        <fullName evidence="3">PEP-CTERM sorting domain-containing protein</fullName>
    </submittedName>
</protein>
<dbReference type="NCBIfam" id="TIGR02595">
    <property type="entry name" value="PEP_CTERM"/>
    <property type="match status" value="1"/>
</dbReference>
<feature type="signal peptide" evidence="1">
    <location>
        <begin position="1"/>
        <end position="20"/>
    </location>
</feature>
<evidence type="ECO:0000259" key="2">
    <source>
        <dbReference type="Pfam" id="PF07589"/>
    </source>
</evidence>
<reference evidence="3 4" key="1">
    <citation type="submission" date="2023-03" db="EMBL/GenBank/DDBJ databases">
        <title>Paludisphaera mucosa sp. nov. a novel planctomycete from northern fen.</title>
        <authorList>
            <person name="Ivanova A."/>
        </authorList>
    </citation>
    <scope>NUCLEOTIDE SEQUENCE [LARGE SCALE GENOMIC DNA]</scope>
    <source>
        <strain evidence="3 4">Pla2</strain>
    </source>
</reference>
<accession>A0ABT6F3Z6</accession>
<organism evidence="3 4">
    <name type="scientific">Paludisphaera mucosa</name>
    <dbReference type="NCBI Taxonomy" id="3030827"/>
    <lineage>
        <taxon>Bacteria</taxon>
        <taxon>Pseudomonadati</taxon>
        <taxon>Planctomycetota</taxon>
        <taxon>Planctomycetia</taxon>
        <taxon>Isosphaerales</taxon>
        <taxon>Isosphaeraceae</taxon>
        <taxon>Paludisphaera</taxon>
    </lineage>
</organism>
<gene>
    <name evidence="3" type="ORF">PZE19_00005</name>
</gene>
<keyword evidence="4" id="KW-1185">Reference proteome</keyword>
<feature type="chain" id="PRO_5047020144" evidence="1">
    <location>
        <begin position="21"/>
        <end position="253"/>
    </location>
</feature>
<evidence type="ECO:0000313" key="3">
    <source>
        <dbReference type="EMBL" id="MDG3002158.1"/>
    </source>
</evidence>
<dbReference type="Proteomes" id="UP001216907">
    <property type="component" value="Unassembled WGS sequence"/>
</dbReference>